<dbReference type="GO" id="GO:0005634">
    <property type="term" value="C:nucleus"/>
    <property type="evidence" value="ECO:0007669"/>
    <property type="project" value="TreeGrafter"/>
</dbReference>
<sequence>MVSMAAAFSLLYLSPLTMHSHLHLNLHLHLHLHLYLYLTTTMSPPSKELKGIRPTPLKIQKTIHKPSSSSTSRQNPVIIYAHSPKIIHTHAHDFMALVQKLTGNHNNSSETASHPEAHTDDDTLNVSRDIKVSCSLFSPVSKIPLSFDDVPLFTPTIFTPSMNFYELFCSPMPLSASPSLLEAVRTIPDL</sequence>
<gene>
    <name evidence="3" type="primary">LOC120261253</name>
</gene>
<evidence type="ECO:0000313" key="2">
    <source>
        <dbReference type="Proteomes" id="UP001515500"/>
    </source>
</evidence>
<dbReference type="AlphaFoldDB" id="A0AB40BDE9"/>
<dbReference type="InterPro" id="IPR008889">
    <property type="entry name" value="VQ"/>
</dbReference>
<evidence type="ECO:0000313" key="3">
    <source>
        <dbReference type="RefSeq" id="XP_039124993.1"/>
    </source>
</evidence>
<evidence type="ECO:0000259" key="1">
    <source>
        <dbReference type="Pfam" id="PF05678"/>
    </source>
</evidence>
<dbReference type="InterPro" id="IPR039607">
    <property type="entry name" value="VQ_8/17/18/20/21/25"/>
</dbReference>
<dbReference type="RefSeq" id="XP_039124993.1">
    <property type="nucleotide sequence ID" value="XM_039269059.1"/>
</dbReference>
<dbReference type="Pfam" id="PF05678">
    <property type="entry name" value="VQ"/>
    <property type="match status" value="1"/>
</dbReference>
<feature type="domain" description="VQ" evidence="1">
    <location>
        <begin position="82"/>
        <end position="105"/>
    </location>
</feature>
<dbReference type="PANTHER" id="PTHR33143">
    <property type="entry name" value="F16F4.1 PROTEIN-RELATED"/>
    <property type="match status" value="1"/>
</dbReference>
<dbReference type="PANTHER" id="PTHR33143:SF76">
    <property type="entry name" value="VQ MOTIF-CONTAINING PROTEIN 8, CHLOROPLASTIC"/>
    <property type="match status" value="1"/>
</dbReference>
<name>A0AB40BDE9_DIOCR</name>
<proteinExistence type="predicted"/>
<accession>A0AB40BDE9</accession>
<protein>
    <submittedName>
        <fullName evidence="3">VQ motif-containing protein 8, chloroplastic-like</fullName>
    </submittedName>
</protein>
<keyword evidence="2" id="KW-1185">Reference proteome</keyword>
<reference evidence="3" key="1">
    <citation type="submission" date="2025-08" db="UniProtKB">
        <authorList>
            <consortium name="RefSeq"/>
        </authorList>
    </citation>
    <scope>IDENTIFICATION</scope>
</reference>
<organism evidence="2 3">
    <name type="scientific">Dioscorea cayennensis subsp. rotundata</name>
    <name type="common">White Guinea yam</name>
    <name type="synonym">Dioscorea rotundata</name>
    <dbReference type="NCBI Taxonomy" id="55577"/>
    <lineage>
        <taxon>Eukaryota</taxon>
        <taxon>Viridiplantae</taxon>
        <taxon>Streptophyta</taxon>
        <taxon>Embryophyta</taxon>
        <taxon>Tracheophyta</taxon>
        <taxon>Spermatophyta</taxon>
        <taxon>Magnoliopsida</taxon>
        <taxon>Liliopsida</taxon>
        <taxon>Dioscoreales</taxon>
        <taxon>Dioscoreaceae</taxon>
        <taxon>Dioscorea</taxon>
    </lineage>
</organism>
<dbReference type="Proteomes" id="UP001515500">
    <property type="component" value="Chromosome 5"/>
</dbReference>
<dbReference type="GeneID" id="120261253"/>